<dbReference type="EMBL" id="AP023086">
    <property type="protein sequence ID" value="BCD98339.1"/>
    <property type="molecule type" value="Genomic_DNA"/>
</dbReference>
<dbReference type="Proteomes" id="UP001320119">
    <property type="component" value="Chromosome"/>
</dbReference>
<accession>A0AAN1WIS3</accession>
<dbReference type="PANTHER" id="PTHR22916:SF3">
    <property type="entry name" value="UDP-GLCNAC:BETAGAL BETA-1,3-N-ACETYLGLUCOSAMINYLTRANSFERASE-LIKE PROTEIN 1"/>
    <property type="match status" value="1"/>
</dbReference>
<evidence type="ECO:0000259" key="1">
    <source>
        <dbReference type="Pfam" id="PF00535"/>
    </source>
</evidence>
<dbReference type="InterPro" id="IPR001173">
    <property type="entry name" value="Glyco_trans_2-like"/>
</dbReference>
<evidence type="ECO:0000313" key="3">
    <source>
        <dbReference type="Proteomes" id="UP001320119"/>
    </source>
</evidence>
<sequence>MPVKLSIITATWNSAETLPATLDSLAAQTCQDFESIVVDGGSSDSTVDIIKASEVVDRWVSEKDRGIYDALNKGIQMAQGEYVGFMHSDDIFADNASVEIILDYIEKHSPDAVYADLNYVQKDDVSKVVRHWKSGKYDASKLKWGWMPPHPTFYMKKSLYENFGLFDLSYKIAADYDSLMRYLFVGGVVPAYISEVLVKMRVGGASNRSLKNIIQKSKEDIRVMRASGIPVFKALVGKNLTKIPQFFKK</sequence>
<dbReference type="KEGG" id="marq:MARGE09_P2540"/>
<dbReference type="PANTHER" id="PTHR22916">
    <property type="entry name" value="GLYCOSYLTRANSFERASE"/>
    <property type="match status" value="1"/>
</dbReference>
<dbReference type="Pfam" id="PF00535">
    <property type="entry name" value="Glycos_transf_2"/>
    <property type="match status" value="1"/>
</dbReference>
<dbReference type="Gene3D" id="3.90.550.10">
    <property type="entry name" value="Spore Coat Polysaccharide Biosynthesis Protein SpsA, Chain A"/>
    <property type="match status" value="1"/>
</dbReference>
<evidence type="ECO:0000313" key="2">
    <source>
        <dbReference type="EMBL" id="BCD98339.1"/>
    </source>
</evidence>
<feature type="domain" description="Glycosyltransferase 2-like" evidence="1">
    <location>
        <begin position="6"/>
        <end position="146"/>
    </location>
</feature>
<dbReference type="RefSeq" id="WP_236982603.1">
    <property type="nucleotide sequence ID" value="NZ_AP023086.1"/>
</dbReference>
<dbReference type="SUPFAM" id="SSF53448">
    <property type="entry name" value="Nucleotide-diphospho-sugar transferases"/>
    <property type="match status" value="1"/>
</dbReference>
<dbReference type="AlphaFoldDB" id="A0AAN1WIS3"/>
<dbReference type="CDD" id="cd06433">
    <property type="entry name" value="GT_2_WfgS_like"/>
    <property type="match status" value="1"/>
</dbReference>
<keyword evidence="3" id="KW-1185">Reference proteome</keyword>
<proteinExistence type="predicted"/>
<name>A0AAN1WIS3_9GAMM</name>
<dbReference type="GO" id="GO:0016758">
    <property type="term" value="F:hexosyltransferase activity"/>
    <property type="evidence" value="ECO:0007669"/>
    <property type="project" value="UniProtKB-ARBA"/>
</dbReference>
<gene>
    <name evidence="2" type="ORF">MARGE09_P2540</name>
</gene>
<protein>
    <submittedName>
        <fullName evidence="2">Glycosyltransferase</fullName>
    </submittedName>
</protein>
<reference evidence="2 3" key="1">
    <citation type="journal article" date="2022" name="IScience">
        <title>An ultrasensitive nanofiber-based assay for enzymatic hydrolysis and deep-sea microbial degradation of cellulose.</title>
        <authorList>
            <person name="Tsudome M."/>
            <person name="Tachioka M."/>
            <person name="Miyazaki M."/>
            <person name="Uchimura K."/>
            <person name="Tsuda M."/>
            <person name="Takaki Y."/>
            <person name="Deguchi S."/>
        </authorList>
    </citation>
    <scope>NUCLEOTIDE SEQUENCE [LARGE SCALE GENOMIC DNA]</scope>
    <source>
        <strain evidence="2 3">GE09</strain>
    </source>
</reference>
<organism evidence="2 3">
    <name type="scientific">Marinagarivorans cellulosilyticus</name>
    <dbReference type="NCBI Taxonomy" id="2721545"/>
    <lineage>
        <taxon>Bacteria</taxon>
        <taxon>Pseudomonadati</taxon>
        <taxon>Pseudomonadota</taxon>
        <taxon>Gammaproteobacteria</taxon>
        <taxon>Cellvibrionales</taxon>
        <taxon>Cellvibrionaceae</taxon>
        <taxon>Marinagarivorans</taxon>
    </lineage>
</organism>
<dbReference type="InterPro" id="IPR029044">
    <property type="entry name" value="Nucleotide-diphossugar_trans"/>
</dbReference>